<dbReference type="EMBL" id="CP020814">
    <property type="protein sequence ID" value="ARK32001.1"/>
    <property type="molecule type" value="Genomic_DNA"/>
</dbReference>
<dbReference type="Pfam" id="PF16976">
    <property type="entry name" value="RcpC"/>
    <property type="match status" value="1"/>
</dbReference>
<dbReference type="InterPro" id="IPR031571">
    <property type="entry name" value="RcpC_dom"/>
</dbReference>
<evidence type="ECO:0000256" key="1">
    <source>
        <dbReference type="SAM" id="Phobius"/>
    </source>
</evidence>
<name>A0A1X9MK13_9BACI</name>
<accession>A0A1X9MK13</accession>
<keyword evidence="1" id="KW-0812">Transmembrane</keyword>
<gene>
    <name evidence="3" type="ORF">BkAM31D_20320</name>
</gene>
<dbReference type="CDD" id="cd11614">
    <property type="entry name" value="SAF_CpaB_FlgA_like"/>
    <property type="match status" value="1"/>
</dbReference>
<dbReference type="KEGG" id="bkw:BkAM31D_20320"/>
<keyword evidence="1" id="KW-1133">Transmembrane helix</keyword>
<sequence length="235" mass="26337">MVGKISLRIILIMFSASMVAFFTYQFLNQLQDTVTVIVAAEDIPARQTIEEHHMKEITVEANAAGMLAGNRIMSEAELVGAITLKDIQAGDVMKLDEELVIFPEAQQLYLQSNGQVDLTAFVPMDKRLVTVALKPDSAVNNILKKEDWVDVIFTGQTLEGIPYSEMILQQVEVFELEKFTVNDLEKENVVQHVTLLVSPQDAVALTHAKRLGEIDLILNPWNGEREEVNRVIMSQ</sequence>
<dbReference type="STRING" id="199441.BkAM31D_20320"/>
<evidence type="ECO:0000313" key="4">
    <source>
        <dbReference type="Proteomes" id="UP000193006"/>
    </source>
</evidence>
<evidence type="ECO:0000259" key="2">
    <source>
        <dbReference type="Pfam" id="PF16976"/>
    </source>
</evidence>
<organism evidence="3 4">
    <name type="scientific">Halalkalibacter krulwichiae</name>
    <dbReference type="NCBI Taxonomy" id="199441"/>
    <lineage>
        <taxon>Bacteria</taxon>
        <taxon>Bacillati</taxon>
        <taxon>Bacillota</taxon>
        <taxon>Bacilli</taxon>
        <taxon>Bacillales</taxon>
        <taxon>Bacillaceae</taxon>
        <taxon>Halalkalibacter</taxon>
    </lineage>
</organism>
<evidence type="ECO:0000313" key="3">
    <source>
        <dbReference type="EMBL" id="ARK32001.1"/>
    </source>
</evidence>
<reference evidence="3 4" key="1">
    <citation type="submission" date="2017-04" db="EMBL/GenBank/DDBJ databases">
        <title>Bacillus krulwichiae AM31D Genome sequencing and assembly.</title>
        <authorList>
            <person name="Krulwich T.A."/>
            <person name="Anastor L."/>
            <person name="Ehrlich R."/>
            <person name="Ehrlich G.D."/>
            <person name="Janto B."/>
        </authorList>
    </citation>
    <scope>NUCLEOTIDE SEQUENCE [LARGE SCALE GENOMIC DNA]</scope>
    <source>
        <strain evidence="3 4">AM31D</strain>
    </source>
</reference>
<proteinExistence type="predicted"/>
<feature type="domain" description="Flp pilus assembly protein RcpC/CpaB" evidence="2">
    <location>
        <begin position="118"/>
        <end position="218"/>
    </location>
</feature>
<dbReference type="Proteomes" id="UP000193006">
    <property type="component" value="Chromosome"/>
</dbReference>
<keyword evidence="1" id="KW-0472">Membrane</keyword>
<feature type="transmembrane region" description="Helical" evidence="1">
    <location>
        <begin position="7"/>
        <end position="27"/>
    </location>
</feature>
<protein>
    <recommendedName>
        <fullName evidence="2">Flp pilus assembly protein RcpC/CpaB domain-containing protein</fullName>
    </recommendedName>
</protein>
<keyword evidence="4" id="KW-1185">Reference proteome</keyword>
<dbReference type="RefSeq" id="WP_066156673.1">
    <property type="nucleotide sequence ID" value="NZ_CP020814.1"/>
</dbReference>
<dbReference type="InterPro" id="IPR017592">
    <property type="entry name" value="Pilus_assmbl_Flp-typ_CpaB"/>
</dbReference>
<dbReference type="NCBIfam" id="TIGR03177">
    <property type="entry name" value="pilus_cpaB"/>
    <property type="match status" value="1"/>
</dbReference>
<dbReference type="AlphaFoldDB" id="A0A1X9MK13"/>